<keyword evidence="2" id="KW-0732">Signal</keyword>
<evidence type="ECO:0000259" key="3">
    <source>
        <dbReference type="SMART" id="SM00635"/>
    </source>
</evidence>
<accession>A0A5C4T5W6</accession>
<dbReference type="SUPFAM" id="SSF49373">
    <property type="entry name" value="Invasin/intimin cell-adhesion fragments"/>
    <property type="match status" value="1"/>
</dbReference>
<dbReference type="InterPro" id="IPR046240">
    <property type="entry name" value="DUF6273"/>
</dbReference>
<feature type="compositionally biased region" description="Basic and acidic residues" evidence="1">
    <location>
        <begin position="172"/>
        <end position="184"/>
    </location>
</feature>
<feature type="chain" id="PRO_5022703023" evidence="2">
    <location>
        <begin position="27"/>
        <end position="406"/>
    </location>
</feature>
<dbReference type="EMBL" id="VDCQ01000029">
    <property type="protein sequence ID" value="TNJ64474.1"/>
    <property type="molecule type" value="Genomic_DNA"/>
</dbReference>
<feature type="region of interest" description="Disordered" evidence="1">
    <location>
        <begin position="172"/>
        <end position="191"/>
    </location>
</feature>
<feature type="domain" description="BIG2" evidence="3">
    <location>
        <begin position="319"/>
        <end position="396"/>
    </location>
</feature>
<sequence>MPQKKRWLSLALATALMTSTWGGVQAQNVDPGGLSEGQYVKFGKYRGESIVWKVVGQDADGSSLLLSERIVSLKPFDAIGDQVDYDGDGTADTADDSRAGFGSNYWEKSTIREWLNSEAETVPYTHQPPDNNHVLGFYNNFERESGFLHDFTSAEKEAIQPVIHKVLLSDRDQGQKDGGTEKHAWSSAPSLAEQNGEQAYYKNVTDTVFVPSISELSRFLIAKGETHAKKPTLQAIGQSELKIPAALQPESNWSYWLRDAYADSSYGVRVVYGNENILAANAGSGAVGVVPALKLKRSPLITGGSGSITDPLVIAGITPVSGVTLDRQVISLKGHHSAKLEAAIIPENATNRSLIWHSTDPEVAVVSADGEIQAIRKGSAYVIVKTGDGGFTAEARVEVNQPEKKP</sequence>
<dbReference type="Pfam" id="PF19789">
    <property type="entry name" value="DUF6273"/>
    <property type="match status" value="1"/>
</dbReference>
<reference evidence="4 5" key="1">
    <citation type="submission" date="2019-05" db="EMBL/GenBank/DDBJ databases">
        <title>We sequenced the genome of Paenibacillus hemerocallicola KCTC 33185 for further insight into its adaptation and study the phylogeny of Paenibacillus.</title>
        <authorList>
            <person name="Narsing Rao M.P."/>
        </authorList>
    </citation>
    <scope>NUCLEOTIDE SEQUENCE [LARGE SCALE GENOMIC DNA]</scope>
    <source>
        <strain evidence="4 5">KCTC 33185</strain>
    </source>
</reference>
<feature type="signal peptide" evidence="2">
    <location>
        <begin position="1"/>
        <end position="26"/>
    </location>
</feature>
<dbReference type="Pfam" id="PF02368">
    <property type="entry name" value="Big_2"/>
    <property type="match status" value="1"/>
</dbReference>
<evidence type="ECO:0000313" key="5">
    <source>
        <dbReference type="Proteomes" id="UP000307943"/>
    </source>
</evidence>
<dbReference type="AlphaFoldDB" id="A0A5C4T5W6"/>
<dbReference type="Gene3D" id="2.60.40.1080">
    <property type="match status" value="1"/>
</dbReference>
<evidence type="ECO:0000256" key="1">
    <source>
        <dbReference type="SAM" id="MobiDB-lite"/>
    </source>
</evidence>
<proteinExistence type="predicted"/>
<organism evidence="4 5">
    <name type="scientific">Paenibacillus hemerocallicola</name>
    <dbReference type="NCBI Taxonomy" id="1172614"/>
    <lineage>
        <taxon>Bacteria</taxon>
        <taxon>Bacillati</taxon>
        <taxon>Bacillota</taxon>
        <taxon>Bacilli</taxon>
        <taxon>Bacillales</taxon>
        <taxon>Paenibacillaceae</taxon>
        <taxon>Paenibacillus</taxon>
    </lineage>
</organism>
<keyword evidence="5" id="KW-1185">Reference proteome</keyword>
<comment type="caution">
    <text evidence="4">The sequence shown here is derived from an EMBL/GenBank/DDBJ whole genome shotgun (WGS) entry which is preliminary data.</text>
</comment>
<dbReference type="OrthoDB" id="1858867at2"/>
<gene>
    <name evidence="4" type="ORF">FE784_20345</name>
</gene>
<dbReference type="SMART" id="SM00635">
    <property type="entry name" value="BID_2"/>
    <property type="match status" value="1"/>
</dbReference>
<dbReference type="InterPro" id="IPR008964">
    <property type="entry name" value="Invasin/intimin_cell_adhesion"/>
</dbReference>
<name>A0A5C4T5W6_9BACL</name>
<dbReference type="Proteomes" id="UP000307943">
    <property type="component" value="Unassembled WGS sequence"/>
</dbReference>
<protein>
    <submittedName>
        <fullName evidence="4">Ig domain-containing protein</fullName>
    </submittedName>
</protein>
<evidence type="ECO:0000256" key="2">
    <source>
        <dbReference type="SAM" id="SignalP"/>
    </source>
</evidence>
<evidence type="ECO:0000313" key="4">
    <source>
        <dbReference type="EMBL" id="TNJ64474.1"/>
    </source>
</evidence>
<dbReference type="InterPro" id="IPR003343">
    <property type="entry name" value="Big_2"/>
</dbReference>
<dbReference type="RefSeq" id="WP_139604067.1">
    <property type="nucleotide sequence ID" value="NZ_VDCQ01000029.1"/>
</dbReference>